<dbReference type="Gene3D" id="3.40.1090.10">
    <property type="entry name" value="Cytosolic phospholipase A2 catalytic domain"/>
    <property type="match status" value="1"/>
</dbReference>
<feature type="compositionally biased region" description="Basic and acidic residues" evidence="13">
    <location>
        <begin position="545"/>
        <end position="554"/>
    </location>
</feature>
<keyword evidence="7 11" id="KW-0040">ANK repeat</keyword>
<feature type="region of interest" description="Disordered" evidence="13">
    <location>
        <begin position="16"/>
        <end position="41"/>
    </location>
</feature>
<dbReference type="PROSITE" id="PS50297">
    <property type="entry name" value="ANK_REP_REGION"/>
    <property type="match status" value="2"/>
</dbReference>
<name>A0A9D4NVB5_DERFA</name>
<sequence>MSNKLRLILSRFPGLRQTAKTTTTTTTTTKTTGNNNNNNNNNIVESIPKSNGNHIQEEMQEVMNNNGKENDHHSNEKSIIEIDGIIYLPKLISINSLKTRTNTIEMQRDSCSIFEYQRLQLPLPSITYALIVNVYPDFNVSLAEFATIENASNILHGPLVNLVNMFVPFFRNFRREEIVDKISKLLQCYSDNREWKVAHFAALFNHVDYFLNITIEELEDRNNPDQWSPLHIAVSLSNMYIVGLMLKSGMDVFIVDSNHWTVMHFAMLASPQVLSTLLEMSAFYQQLRHQDQYGMTPMHVACFYRNSRHIRHVMIQGVTARQLTIKAPKPSSSKQINLLDWYQDYSPYVRFDANQIDQDFDWSKINLCGSPLHWCQCWSTMNRLIDSRTFDVNERDRNGDTPLMAFVKRLPPIRTKPIRMMNNNNNDTTINDMTNQVDGSSVITSPSNQFSTSSLLSSTSSSSWPMIVNFHLSWMLRLITAGARLNARNYAGDTALHFSVANGYIITIQLLLIFGARINIRNKLNQSPLHLAAIKLKQLQALEQNDRRLDDKNQSSRMTTTPETHNRQQQQAANRSSTKNNRYIVKQKQIYELIIKSLKSIGARTCPKNIADCTIDCLHHHHHHRKSEEEKKRKKQKSSSPNDDDNINDDQKLFHLDIVKKPSRQQQKSSTTDRSHFANIIILDGGINDQFMNPLIQIILLNELQQYLPRSLPEYFDIIAGTSFGFTTGCSLANGKKLFEILNFYLKLRSNFRKPLIRMQEQNTDRLEQTLLTMFNDPKTLADIRRQNNKHLILTTTVVDDIPVRLKIVDDQIENLTMWKACRISGLGAGLFKTIEHEGVPYFDGSLIAPNPTTDILSFYHSQILEQQKQKDQTMFENTTNRMLPFQLVLSLGGGKIAYRTNVTPIDLNSFRLYAPNLRVYFNYFRQLRDWFASILMETDGHIVQRSRYFATSQNIHFGRINVYYDRKKAKAFLQELDKIIGPYWNYPHQSINQIETYQTMRSDQLLLQILWQVKQQCYENRNQFKRLAKLMKKTRQHQHQQQQLGDLKKNETTTTMMMKVQIKITNNDDETNTKTNTSIISKSNVDE</sequence>
<dbReference type="InterPro" id="IPR002110">
    <property type="entry name" value="Ankyrin_rpt"/>
</dbReference>
<dbReference type="GO" id="GO:0016042">
    <property type="term" value="P:lipid catabolic process"/>
    <property type="evidence" value="ECO:0007669"/>
    <property type="project" value="UniProtKB-UniRule"/>
</dbReference>
<feature type="compositionally biased region" description="Polar residues" evidence="13">
    <location>
        <begin position="555"/>
        <end position="581"/>
    </location>
</feature>
<feature type="repeat" description="ANK" evidence="11">
    <location>
        <begin position="225"/>
        <end position="257"/>
    </location>
</feature>
<evidence type="ECO:0000256" key="4">
    <source>
        <dbReference type="ARBA" id="ARBA00022537"/>
    </source>
</evidence>
<feature type="compositionally biased region" description="Low complexity" evidence="13">
    <location>
        <begin position="21"/>
        <end position="41"/>
    </location>
</feature>
<keyword evidence="6" id="KW-0638">Presynaptic neurotoxin</keyword>
<evidence type="ECO:0000256" key="13">
    <source>
        <dbReference type="SAM" id="MobiDB-lite"/>
    </source>
</evidence>
<dbReference type="PROSITE" id="PS51635">
    <property type="entry name" value="PNPLA"/>
    <property type="match status" value="1"/>
</dbReference>
<comment type="subcellular location">
    <subcellularLocation>
        <location evidence="1">Target cell membrane</location>
    </subcellularLocation>
</comment>
<evidence type="ECO:0000256" key="6">
    <source>
        <dbReference type="ARBA" id="ARBA00023028"/>
    </source>
</evidence>
<accession>A0A9D4NVB5</accession>
<dbReference type="SMART" id="SM00248">
    <property type="entry name" value="ANK"/>
    <property type="match status" value="4"/>
</dbReference>
<evidence type="ECO:0000256" key="3">
    <source>
        <dbReference type="ARBA" id="ARBA00022483"/>
    </source>
</evidence>
<feature type="active site" description="Nucleophile" evidence="12">
    <location>
        <position position="723"/>
    </location>
</feature>
<dbReference type="PANTHER" id="PTHR24139:SF35">
    <property type="entry name" value="PNPLA DOMAIN-CONTAINING PROTEIN"/>
    <property type="match status" value="1"/>
</dbReference>
<evidence type="ECO:0000313" key="15">
    <source>
        <dbReference type="EMBL" id="KAH7638405.1"/>
    </source>
</evidence>
<evidence type="ECO:0000256" key="12">
    <source>
        <dbReference type="PROSITE-ProRule" id="PRU01161"/>
    </source>
</evidence>
<keyword evidence="4" id="KW-1052">Target cell membrane</keyword>
<evidence type="ECO:0000256" key="5">
    <source>
        <dbReference type="ARBA" id="ARBA00022737"/>
    </source>
</evidence>
<dbReference type="EC" id="3.1.1.4" evidence="2"/>
<dbReference type="Gene3D" id="1.25.40.20">
    <property type="entry name" value="Ankyrin repeat-containing domain"/>
    <property type="match status" value="2"/>
</dbReference>
<gene>
    <name evidence="15" type="ORF">HUG17_2438</name>
</gene>
<evidence type="ECO:0000256" key="2">
    <source>
        <dbReference type="ARBA" id="ARBA00013278"/>
    </source>
</evidence>
<dbReference type="Pfam" id="PF01734">
    <property type="entry name" value="Patatin"/>
    <property type="match status" value="1"/>
</dbReference>
<feature type="repeat" description="ANK" evidence="11">
    <location>
        <begin position="491"/>
        <end position="523"/>
    </location>
</feature>
<dbReference type="InterPro" id="IPR002641">
    <property type="entry name" value="PNPLA_dom"/>
</dbReference>
<keyword evidence="6" id="KW-0800">Toxin</keyword>
<dbReference type="GO" id="GO:0052816">
    <property type="term" value="F:long-chain fatty acyl-CoA hydrolase activity"/>
    <property type="evidence" value="ECO:0007669"/>
    <property type="project" value="TreeGrafter"/>
</dbReference>
<keyword evidence="12" id="KW-0442">Lipid degradation</keyword>
<keyword evidence="12" id="KW-0378">Hydrolase</keyword>
<keyword evidence="5" id="KW-0677">Repeat</keyword>
<dbReference type="GO" id="GO:0047499">
    <property type="term" value="F:calcium-independent phospholipase A2 activity"/>
    <property type="evidence" value="ECO:0007669"/>
    <property type="project" value="InterPro"/>
</dbReference>
<keyword evidence="6" id="KW-0528">Neurotoxin</keyword>
<dbReference type="GO" id="GO:2000304">
    <property type="term" value="P:positive regulation of ceramide biosynthetic process"/>
    <property type="evidence" value="ECO:0007669"/>
    <property type="project" value="TreeGrafter"/>
</dbReference>
<dbReference type="GO" id="GO:0006887">
    <property type="term" value="P:exocytosis"/>
    <property type="evidence" value="ECO:0007669"/>
    <property type="project" value="UniProtKB-KW"/>
</dbReference>
<reference evidence="15" key="2">
    <citation type="journal article" date="2021" name="World Allergy Organ. J.">
        <title>Chromosome-level assembly of Dermatophagoides farinae genome and transcriptome reveals two novel allergens Der f 37 and Der f 39.</title>
        <authorList>
            <person name="Chen J."/>
            <person name="Cai Z."/>
            <person name="Fan D."/>
            <person name="Hu J."/>
            <person name="Hou Y."/>
            <person name="He Y."/>
            <person name="Zhang Z."/>
            <person name="Zhao Z."/>
            <person name="Gao P."/>
            <person name="Hu W."/>
            <person name="Sun J."/>
            <person name="Li J."/>
            <person name="Ji K."/>
        </authorList>
    </citation>
    <scope>NUCLEOTIDE SEQUENCE</scope>
    <source>
        <strain evidence="15">JKM2019</strain>
    </source>
</reference>
<feature type="active site" description="Proton acceptor" evidence="12">
    <location>
        <position position="844"/>
    </location>
</feature>
<keyword evidence="3" id="KW-0268">Exocytosis</keyword>
<feature type="short sequence motif" description="GXSXG" evidence="12">
    <location>
        <begin position="721"/>
        <end position="725"/>
    </location>
</feature>
<reference evidence="15" key="1">
    <citation type="submission" date="2020-06" db="EMBL/GenBank/DDBJ databases">
        <authorList>
            <person name="Ji K."/>
            <person name="Li J."/>
        </authorList>
    </citation>
    <scope>NUCLEOTIDE SEQUENCE</scope>
    <source>
        <strain evidence="15">JKM2019</strain>
        <tissue evidence="15">Whole body</tissue>
    </source>
</reference>
<dbReference type="GO" id="GO:0044231">
    <property type="term" value="C:host cell presynaptic membrane"/>
    <property type="evidence" value="ECO:0007669"/>
    <property type="project" value="UniProtKB-KW"/>
</dbReference>
<dbReference type="GO" id="GO:0005739">
    <property type="term" value="C:mitochondrion"/>
    <property type="evidence" value="ECO:0007669"/>
    <property type="project" value="TreeGrafter"/>
</dbReference>
<feature type="domain" description="PNPLA" evidence="14">
    <location>
        <begin position="681"/>
        <end position="857"/>
    </location>
</feature>
<keyword evidence="9" id="KW-1053">Target membrane</keyword>
<dbReference type="AlphaFoldDB" id="A0A9D4NVB5"/>
<keyword evidence="8 12" id="KW-0443">Lipid metabolism</keyword>
<evidence type="ECO:0000256" key="8">
    <source>
        <dbReference type="ARBA" id="ARBA00023098"/>
    </source>
</evidence>
<comment type="catalytic activity">
    <reaction evidence="10">
        <text>a 1,2-diacyl-sn-glycero-3-phosphocholine + H2O = a 1-acyl-sn-glycero-3-phosphocholine + a fatty acid + H(+)</text>
        <dbReference type="Rhea" id="RHEA:15801"/>
        <dbReference type="ChEBI" id="CHEBI:15377"/>
        <dbReference type="ChEBI" id="CHEBI:15378"/>
        <dbReference type="ChEBI" id="CHEBI:28868"/>
        <dbReference type="ChEBI" id="CHEBI:57643"/>
        <dbReference type="ChEBI" id="CHEBI:58168"/>
        <dbReference type="EC" id="3.1.1.4"/>
    </reaction>
    <physiologicalReaction direction="left-to-right" evidence="10">
        <dbReference type="Rhea" id="RHEA:15802"/>
    </physiologicalReaction>
</comment>
<evidence type="ECO:0000256" key="9">
    <source>
        <dbReference type="ARBA" id="ARBA00023298"/>
    </source>
</evidence>
<evidence type="ECO:0000259" key="14">
    <source>
        <dbReference type="PROSITE" id="PS51635"/>
    </source>
</evidence>
<dbReference type="SUPFAM" id="SSF48403">
    <property type="entry name" value="Ankyrin repeat"/>
    <property type="match status" value="1"/>
</dbReference>
<comment type="caution">
    <text evidence="12">Lacks conserved residue(s) required for the propagation of feature annotation.</text>
</comment>
<evidence type="ECO:0000256" key="11">
    <source>
        <dbReference type="PROSITE-ProRule" id="PRU00023"/>
    </source>
</evidence>
<dbReference type="PANTHER" id="PTHR24139">
    <property type="entry name" value="CALCIUM-INDEPENDENT PHOSPHOLIPASE A2"/>
    <property type="match status" value="1"/>
</dbReference>
<comment type="caution">
    <text evidence="15">The sequence shown here is derived from an EMBL/GenBank/DDBJ whole genome shotgun (WGS) entry which is preliminary data.</text>
</comment>
<dbReference type="EMBL" id="SDOV01000007">
    <property type="protein sequence ID" value="KAH7638405.1"/>
    <property type="molecule type" value="Genomic_DNA"/>
</dbReference>
<evidence type="ECO:0000256" key="7">
    <source>
        <dbReference type="ARBA" id="ARBA00023043"/>
    </source>
</evidence>
<dbReference type="InterPro" id="IPR016035">
    <property type="entry name" value="Acyl_Trfase/lysoPLipase"/>
</dbReference>
<dbReference type="GO" id="GO:0044218">
    <property type="term" value="C:other organism cell membrane"/>
    <property type="evidence" value="ECO:0007669"/>
    <property type="project" value="UniProtKB-KW"/>
</dbReference>
<dbReference type="Pfam" id="PF00023">
    <property type="entry name" value="Ank"/>
    <property type="match status" value="2"/>
</dbReference>
<protein>
    <recommendedName>
        <fullName evidence="2">phospholipase A2</fullName>
        <ecNumber evidence="2">3.1.1.4</ecNumber>
    </recommendedName>
</protein>
<dbReference type="PROSITE" id="PS50088">
    <property type="entry name" value="ANK_REPEAT"/>
    <property type="match status" value="2"/>
</dbReference>
<dbReference type="InterPro" id="IPR047148">
    <property type="entry name" value="PLPL9"/>
</dbReference>
<evidence type="ECO:0000256" key="10">
    <source>
        <dbReference type="ARBA" id="ARBA00023422"/>
    </source>
</evidence>
<evidence type="ECO:0000256" key="1">
    <source>
        <dbReference type="ARBA" id="ARBA00004175"/>
    </source>
</evidence>
<feature type="region of interest" description="Disordered" evidence="13">
    <location>
        <begin position="545"/>
        <end position="581"/>
    </location>
</feature>
<feature type="region of interest" description="Disordered" evidence="13">
    <location>
        <begin position="621"/>
        <end position="649"/>
    </location>
</feature>
<dbReference type="InterPro" id="IPR036770">
    <property type="entry name" value="Ankyrin_rpt-contain_sf"/>
</dbReference>
<dbReference type="SUPFAM" id="SSF52151">
    <property type="entry name" value="FabD/lysophospholipase-like"/>
    <property type="match status" value="1"/>
</dbReference>
<proteinExistence type="predicted"/>
<dbReference type="Proteomes" id="UP000828236">
    <property type="component" value="Unassembled WGS sequence"/>
</dbReference>
<organism evidence="15">
    <name type="scientific">Dermatophagoides farinae</name>
    <name type="common">American house dust mite</name>
    <dbReference type="NCBI Taxonomy" id="6954"/>
    <lineage>
        <taxon>Eukaryota</taxon>
        <taxon>Metazoa</taxon>
        <taxon>Ecdysozoa</taxon>
        <taxon>Arthropoda</taxon>
        <taxon>Chelicerata</taxon>
        <taxon>Arachnida</taxon>
        <taxon>Acari</taxon>
        <taxon>Acariformes</taxon>
        <taxon>Sarcoptiformes</taxon>
        <taxon>Astigmata</taxon>
        <taxon>Psoroptidia</taxon>
        <taxon>Analgoidea</taxon>
        <taxon>Pyroglyphidae</taxon>
        <taxon>Dermatophagoidinae</taxon>
        <taxon>Dermatophagoides</taxon>
    </lineage>
</organism>
<keyword evidence="9" id="KW-0472">Membrane</keyword>